<name>A0A553PH10_TIGCA</name>
<evidence type="ECO:0000313" key="3">
    <source>
        <dbReference type="Proteomes" id="UP000318571"/>
    </source>
</evidence>
<feature type="region of interest" description="Disordered" evidence="1">
    <location>
        <begin position="29"/>
        <end position="110"/>
    </location>
</feature>
<organism evidence="2 3">
    <name type="scientific">Tigriopus californicus</name>
    <name type="common">Marine copepod</name>
    <dbReference type="NCBI Taxonomy" id="6832"/>
    <lineage>
        <taxon>Eukaryota</taxon>
        <taxon>Metazoa</taxon>
        <taxon>Ecdysozoa</taxon>
        <taxon>Arthropoda</taxon>
        <taxon>Crustacea</taxon>
        <taxon>Multicrustacea</taxon>
        <taxon>Hexanauplia</taxon>
        <taxon>Copepoda</taxon>
        <taxon>Harpacticoida</taxon>
        <taxon>Harpacticidae</taxon>
        <taxon>Tigriopus</taxon>
    </lineage>
</organism>
<feature type="region of interest" description="Disordered" evidence="1">
    <location>
        <begin position="228"/>
        <end position="248"/>
    </location>
</feature>
<feature type="compositionally biased region" description="Polar residues" evidence="1">
    <location>
        <begin position="349"/>
        <end position="370"/>
    </location>
</feature>
<comment type="caution">
    <text evidence="2">The sequence shown here is derived from an EMBL/GenBank/DDBJ whole genome shotgun (WGS) entry which is preliminary data.</text>
</comment>
<keyword evidence="3" id="KW-1185">Reference proteome</keyword>
<feature type="compositionally biased region" description="Polar residues" evidence="1">
    <location>
        <begin position="99"/>
        <end position="110"/>
    </location>
</feature>
<feature type="compositionally biased region" description="Acidic residues" evidence="1">
    <location>
        <begin position="37"/>
        <end position="53"/>
    </location>
</feature>
<evidence type="ECO:0000313" key="2">
    <source>
        <dbReference type="EMBL" id="TRY76957.1"/>
    </source>
</evidence>
<feature type="region of interest" description="Disordered" evidence="1">
    <location>
        <begin position="347"/>
        <end position="375"/>
    </location>
</feature>
<feature type="non-terminal residue" evidence="2">
    <location>
        <position position="1"/>
    </location>
</feature>
<sequence>CRLRYETIPISEVNPKDLQKTVTSFKVVEEQLQGDRNEEELEDEENEENEENEPVQGKEKVKENHLSIALESSSEPADSMEGTGGSIETLDLGHAPRANRSQVDSPNSRSLRTILSQTNDHLVEEEAQRKEKMDQFMKSFANKSQVQGERTTLKKMDPEDERNDALDCPDCHGNRVCDKRTKMCRIPCGPGYPVCPLSESCLKTGFCSKVNEWLLETARPAVRVNQEYSENHDYADQEDGTTEGNSTYLEPLKDQTRLSERKIMPIIQNGLDRLKTSLKIVFQDMIEEFGLSSMFVRRGKAVMAPFLLMFLLLMMDIVSAFSQPKGEDGIIFGDPRETRAKTARRLSLANENADTSNESSSFENAEQQSGHFGFENRPRRVRQKTIFSAKARKNYGNSKEDSEEQLFVDPLKSRDRGGFGDKLQRAFNEISLVQLRPRPISFDTKRFVQALTRKLVDSIQALELSDFIRINGGLIKRTLANVALNALKRSANDDSRNIIRDPLRRFSFRHRDNRGIDRSI</sequence>
<feature type="compositionally biased region" description="Basic and acidic residues" evidence="1">
    <location>
        <begin position="56"/>
        <end position="65"/>
    </location>
</feature>
<dbReference type="EMBL" id="VCGU01000004">
    <property type="protein sequence ID" value="TRY76957.1"/>
    <property type="molecule type" value="Genomic_DNA"/>
</dbReference>
<gene>
    <name evidence="2" type="ORF">TCAL_09215</name>
</gene>
<evidence type="ECO:0000256" key="1">
    <source>
        <dbReference type="SAM" id="MobiDB-lite"/>
    </source>
</evidence>
<protein>
    <submittedName>
        <fullName evidence="2">Uncharacterized protein</fullName>
    </submittedName>
</protein>
<dbReference type="AlphaFoldDB" id="A0A553PH10"/>
<proteinExistence type="predicted"/>
<accession>A0A553PH10</accession>
<reference evidence="2 3" key="1">
    <citation type="journal article" date="2018" name="Nat. Ecol. Evol.">
        <title>Genomic signatures of mitonuclear coevolution across populations of Tigriopus californicus.</title>
        <authorList>
            <person name="Barreto F.S."/>
            <person name="Watson E.T."/>
            <person name="Lima T.G."/>
            <person name="Willett C.S."/>
            <person name="Edmands S."/>
            <person name="Li W."/>
            <person name="Burton R.S."/>
        </authorList>
    </citation>
    <scope>NUCLEOTIDE SEQUENCE [LARGE SCALE GENOMIC DNA]</scope>
    <source>
        <strain evidence="2 3">San Diego</strain>
    </source>
</reference>
<dbReference type="Proteomes" id="UP000318571">
    <property type="component" value="Chromosome 5"/>
</dbReference>